<gene>
    <name evidence="2" type="primary">LOC140701213</name>
</gene>
<dbReference type="RefSeq" id="XP_072832760.1">
    <property type="nucleotide sequence ID" value="XM_072976659.1"/>
</dbReference>
<dbReference type="Proteomes" id="UP001652581">
    <property type="component" value="Chromosome 14"/>
</dbReference>
<protein>
    <submittedName>
        <fullName evidence="2">Trafficking protein particle complex subunit 9-like</fullName>
    </submittedName>
</protein>
<accession>A0ABM5EHZ3</accession>
<evidence type="ECO:0000313" key="2">
    <source>
        <dbReference type="RefSeq" id="XP_072832760.1"/>
    </source>
</evidence>
<reference evidence="2" key="1">
    <citation type="submission" date="2025-08" db="UniProtKB">
        <authorList>
            <consortium name="RefSeq"/>
        </authorList>
    </citation>
    <scope>IDENTIFICATION</scope>
</reference>
<dbReference type="GeneID" id="140701213"/>
<name>A0ABM5EHZ3_VICPA</name>
<proteinExistence type="predicted"/>
<organism evidence="1 2">
    <name type="scientific">Vicugna pacos</name>
    <name type="common">Alpaca</name>
    <name type="synonym">Lama pacos</name>
    <dbReference type="NCBI Taxonomy" id="30538"/>
    <lineage>
        <taxon>Eukaryota</taxon>
        <taxon>Metazoa</taxon>
        <taxon>Chordata</taxon>
        <taxon>Craniata</taxon>
        <taxon>Vertebrata</taxon>
        <taxon>Euteleostomi</taxon>
        <taxon>Mammalia</taxon>
        <taxon>Eutheria</taxon>
        <taxon>Laurasiatheria</taxon>
        <taxon>Artiodactyla</taxon>
        <taxon>Tylopoda</taxon>
        <taxon>Camelidae</taxon>
        <taxon>Vicugna</taxon>
    </lineage>
</organism>
<keyword evidence="1" id="KW-1185">Reference proteome</keyword>
<sequence length="113" mass="13137">MSIPDYVQCAEDHQTIPVVVQPMEIISEENFFCIYQLLTSPSSRSPTCPSIYEDCRVVEKRIENFTESLFILLKSKWLDGGHKNFGARFPSSESRLRRRTSWDWTQTAADVHH</sequence>
<evidence type="ECO:0000313" key="1">
    <source>
        <dbReference type="Proteomes" id="UP001652581"/>
    </source>
</evidence>